<evidence type="ECO:0000256" key="3">
    <source>
        <dbReference type="SAM" id="MobiDB-lite"/>
    </source>
</evidence>
<dbReference type="PANTHER" id="PTHR34997:SF1">
    <property type="entry name" value="PEPTIDOGLYCAN-BINDING LYSIN DOMAIN"/>
    <property type="match status" value="1"/>
</dbReference>
<protein>
    <recommendedName>
        <fullName evidence="4">LysM domain-containing protein</fullName>
    </recommendedName>
</protein>
<feature type="compositionally biased region" description="Low complexity" evidence="3">
    <location>
        <begin position="571"/>
        <end position="623"/>
    </location>
</feature>
<reference evidence="5" key="1">
    <citation type="submission" date="2021-07" db="EMBL/GenBank/DDBJ databases">
        <authorList>
            <person name="Branca A.L. A."/>
        </authorList>
    </citation>
    <scope>NUCLEOTIDE SEQUENCE</scope>
</reference>
<evidence type="ECO:0000259" key="4">
    <source>
        <dbReference type="PROSITE" id="PS51782"/>
    </source>
</evidence>
<dbReference type="EMBL" id="CAJVPG010000439">
    <property type="protein sequence ID" value="CAG8419760.1"/>
    <property type="molecule type" value="Genomic_DNA"/>
</dbReference>
<feature type="compositionally biased region" description="Low complexity" evidence="3">
    <location>
        <begin position="359"/>
        <end position="375"/>
    </location>
</feature>
<feature type="domain" description="LysM" evidence="4">
    <location>
        <begin position="392"/>
        <end position="438"/>
    </location>
</feature>
<dbReference type="Pfam" id="PF01476">
    <property type="entry name" value="LysM"/>
    <property type="match status" value="3"/>
</dbReference>
<keyword evidence="1" id="KW-0147">Chitin-binding</keyword>
<feature type="region of interest" description="Disordered" evidence="3">
    <location>
        <begin position="359"/>
        <end position="380"/>
    </location>
</feature>
<keyword evidence="6" id="KW-1185">Reference proteome</keyword>
<feature type="region of interest" description="Disordered" evidence="3">
    <location>
        <begin position="553"/>
        <end position="637"/>
    </location>
</feature>
<dbReference type="InterPro" id="IPR052210">
    <property type="entry name" value="LysM1-like"/>
</dbReference>
<dbReference type="Gene3D" id="3.10.350.10">
    <property type="entry name" value="LysM domain"/>
    <property type="match status" value="3"/>
</dbReference>
<dbReference type="GO" id="GO:0008061">
    <property type="term" value="F:chitin binding"/>
    <property type="evidence" value="ECO:0007669"/>
    <property type="project" value="UniProtKB-KW"/>
</dbReference>
<dbReference type="SMART" id="SM00257">
    <property type="entry name" value="LysM"/>
    <property type="match status" value="4"/>
</dbReference>
<name>A0A9W4JTZ4_9EURO</name>
<evidence type="ECO:0000313" key="5">
    <source>
        <dbReference type="EMBL" id="CAG8419760.1"/>
    </source>
</evidence>
<dbReference type="InterPro" id="IPR018392">
    <property type="entry name" value="LysM"/>
</dbReference>
<evidence type="ECO:0000256" key="1">
    <source>
        <dbReference type="ARBA" id="ARBA00022669"/>
    </source>
</evidence>
<accession>A0A9W4JTZ4</accession>
<dbReference type="AlphaFoldDB" id="A0A9W4JTZ4"/>
<feature type="compositionally biased region" description="Polar residues" evidence="3">
    <location>
        <begin position="624"/>
        <end position="637"/>
    </location>
</feature>
<sequence length="695" mass="75762">MLVQLAFINSFAYNAWYMNTARPVPNYLSMLPTMSFVNSLARYTLLLSLFTLITCFQPVPDNYVDDYNDRCADALTTNLTSCISAVHSLSSNNFYSQHGLDKICTSDCRDELMEYRKSVTAECSGATYTNDLGTVYPISEVADTLLFNFQQTCLKNKGEYCNIVLGNITKNGGDECNKCLLLKLRNEARYPYGSGPDVYSSAYPSYTSSCKFTGYPVTVKPTMSPSSTVSHRSSTHTSSVAASPTASTCSGKKYTIQDGDTCESVSKSQSVATYQLLMDNQLQAYCANFPKSGDLCIKNYCTTYTVQKGDTCKSVAKAHNITRVQLRSYNPWIDGGCYNFNRTVGTEICMDEPGEKYHAPSSAPSATGSPTASSAVPVPTNLANNSTKNCGEYYAPKTNETCDTIVEKFPISRDNFLILNPGLNQNCTNFIADRSYCVKPVEDMDNYRGAPGYMPSVSKVPWGDLPDATYTPINNPDKRPIAPGTLSKCDSFVEGRDLQYNYDGYSDCQVAAAFWDISKADLLQWNPSLEKHKWNSTRCSFSKEYRYCMDGGSGSSSSASGAVPSTPMPSTPLSTSTSTSTSTSSSESSPTPTVTSTSQISTTDTDTSTTSKPTSTTNGTTTSGAVPSPTQANSIPDNCTDYAKAKDGDNCIDFAKDHDITPKQLYEWNTILGDDGKKCGTMFQRDTYYCIGVSK</sequence>
<dbReference type="OrthoDB" id="5985073at2759"/>
<dbReference type="CDD" id="cd00118">
    <property type="entry name" value="LysM"/>
    <property type="match status" value="2"/>
</dbReference>
<comment type="caution">
    <text evidence="5">The sequence shown here is derived from an EMBL/GenBank/DDBJ whole genome shotgun (WGS) entry which is preliminary data.</text>
</comment>
<dbReference type="InterPro" id="IPR036779">
    <property type="entry name" value="LysM_dom_sf"/>
</dbReference>
<gene>
    <name evidence="5" type="ORF">PSALAMII_LOCUS9726</name>
</gene>
<dbReference type="SUPFAM" id="SSF54106">
    <property type="entry name" value="LysM domain"/>
    <property type="match status" value="1"/>
</dbReference>
<evidence type="ECO:0000256" key="2">
    <source>
        <dbReference type="ARBA" id="ARBA00023026"/>
    </source>
</evidence>
<evidence type="ECO:0000313" key="6">
    <source>
        <dbReference type="Proteomes" id="UP001152649"/>
    </source>
</evidence>
<feature type="domain" description="LysM" evidence="4">
    <location>
        <begin position="302"/>
        <end position="350"/>
    </location>
</feature>
<keyword evidence="2" id="KW-0843">Virulence</keyword>
<proteinExistence type="predicted"/>
<organism evidence="5 6">
    <name type="scientific">Penicillium salamii</name>
    <dbReference type="NCBI Taxonomy" id="1612424"/>
    <lineage>
        <taxon>Eukaryota</taxon>
        <taxon>Fungi</taxon>
        <taxon>Dikarya</taxon>
        <taxon>Ascomycota</taxon>
        <taxon>Pezizomycotina</taxon>
        <taxon>Eurotiomycetes</taxon>
        <taxon>Eurotiomycetidae</taxon>
        <taxon>Eurotiales</taxon>
        <taxon>Aspergillaceae</taxon>
        <taxon>Penicillium</taxon>
    </lineage>
</organism>
<dbReference type="PANTHER" id="PTHR34997">
    <property type="entry name" value="AM15"/>
    <property type="match status" value="1"/>
</dbReference>
<feature type="compositionally biased region" description="Low complexity" evidence="3">
    <location>
        <begin position="555"/>
        <end position="565"/>
    </location>
</feature>
<dbReference type="PROSITE" id="PS51782">
    <property type="entry name" value="LYSM"/>
    <property type="match status" value="3"/>
</dbReference>
<dbReference type="Proteomes" id="UP001152649">
    <property type="component" value="Unassembled WGS sequence"/>
</dbReference>
<feature type="domain" description="LysM" evidence="4">
    <location>
        <begin position="252"/>
        <end position="297"/>
    </location>
</feature>